<dbReference type="GeneID" id="25796156"/>
<dbReference type="OrthoDB" id="4900620at2759"/>
<accession>G9MSC8</accession>
<dbReference type="AlphaFoldDB" id="G9MSC8"/>
<dbReference type="InParanoid" id="G9MSC8"/>
<dbReference type="Proteomes" id="UP000007115">
    <property type="component" value="Unassembled WGS sequence"/>
</dbReference>
<proteinExistence type="predicted"/>
<evidence type="ECO:0000313" key="1">
    <source>
        <dbReference type="EMBL" id="EHK22145.1"/>
    </source>
</evidence>
<dbReference type="STRING" id="413071.G9MSC8"/>
<dbReference type="EMBL" id="ABDF02000006">
    <property type="protein sequence ID" value="EHK22145.1"/>
    <property type="molecule type" value="Genomic_DNA"/>
</dbReference>
<gene>
    <name evidence="1" type="ORF">TRIVIDRAFT_60979</name>
</gene>
<dbReference type="OMA" id="QVESTEW"/>
<dbReference type="eggNOG" id="ENOG502RR48">
    <property type="taxonomic scope" value="Eukaryota"/>
</dbReference>
<evidence type="ECO:0000313" key="2">
    <source>
        <dbReference type="Proteomes" id="UP000007115"/>
    </source>
</evidence>
<sequence length="342" mass="38315">MAYYDSIRSKSSYWAAVSSRQSQNSQALQSSTHQETTALHWGIDHLFAWRVICKPPSAILPFFQCKVEFAEAGKDEWHQVIRQVIDGPRESISALSKMSQAEIFQSYSRGPCGLIWADLAILLQPEAPNSDPTPPTVRPNPQNAYLFFYLDCPVVPCPAEVTVNFASSLIRTILSFSQPPDERSSTIEYRGRLRYRGENSESVDEGGIEAIPSGMQVALLEAKRLFQHMENGRPVVSDNLLSQVVGVALDMKDSHYIKFFHLTIPDAFYARFKTLSLEDDTADLETFLQVESTEWLDGAEVDGRRSIVHHIMALVMWADHIVTHGESNGNPDGKDESMDTSS</sequence>
<dbReference type="VEuPathDB" id="FungiDB:TRIVIDRAFT_60979"/>
<dbReference type="RefSeq" id="XP_013956372.1">
    <property type="nucleotide sequence ID" value="XM_014100897.1"/>
</dbReference>
<reference evidence="1 2" key="1">
    <citation type="journal article" date="2011" name="Genome Biol.">
        <title>Comparative genome sequence analysis underscores mycoparasitism as the ancestral life style of Trichoderma.</title>
        <authorList>
            <person name="Kubicek C.P."/>
            <person name="Herrera-Estrella A."/>
            <person name="Seidl-Seiboth V."/>
            <person name="Martinez D.A."/>
            <person name="Druzhinina I.S."/>
            <person name="Thon M."/>
            <person name="Zeilinger S."/>
            <person name="Casas-Flores S."/>
            <person name="Horwitz B.A."/>
            <person name="Mukherjee P.K."/>
            <person name="Mukherjee M."/>
            <person name="Kredics L."/>
            <person name="Alcaraz L.D."/>
            <person name="Aerts A."/>
            <person name="Antal Z."/>
            <person name="Atanasova L."/>
            <person name="Cervantes-Badillo M.G."/>
            <person name="Challacombe J."/>
            <person name="Chertkov O."/>
            <person name="McCluskey K."/>
            <person name="Coulpier F."/>
            <person name="Deshpande N."/>
            <person name="von Doehren H."/>
            <person name="Ebbole D.J."/>
            <person name="Esquivel-Naranjo E.U."/>
            <person name="Fekete E."/>
            <person name="Flipphi M."/>
            <person name="Glaser F."/>
            <person name="Gomez-Rodriguez E.Y."/>
            <person name="Gruber S."/>
            <person name="Han C."/>
            <person name="Henrissat B."/>
            <person name="Hermosa R."/>
            <person name="Hernandez-Onate M."/>
            <person name="Karaffa L."/>
            <person name="Kosti I."/>
            <person name="Le Crom S."/>
            <person name="Lindquist E."/>
            <person name="Lucas S."/>
            <person name="Luebeck M."/>
            <person name="Luebeck P.S."/>
            <person name="Margeot A."/>
            <person name="Metz B."/>
            <person name="Misra M."/>
            <person name="Nevalainen H."/>
            <person name="Omann M."/>
            <person name="Packer N."/>
            <person name="Perrone G."/>
            <person name="Uresti-Rivera E.E."/>
            <person name="Salamov A."/>
            <person name="Schmoll M."/>
            <person name="Seiboth B."/>
            <person name="Shapiro H."/>
            <person name="Sukno S."/>
            <person name="Tamayo-Ramos J.A."/>
            <person name="Tisch D."/>
            <person name="Wiest A."/>
            <person name="Wilkinson H.H."/>
            <person name="Zhang M."/>
            <person name="Coutinho P.M."/>
            <person name="Kenerley C.M."/>
            <person name="Monte E."/>
            <person name="Baker S.E."/>
            <person name="Grigoriev I.V."/>
        </authorList>
    </citation>
    <scope>NUCLEOTIDE SEQUENCE [LARGE SCALE GENOMIC DNA]</scope>
    <source>
        <strain evidence="2">Gv29-8 / FGSC 10586</strain>
    </source>
</reference>
<protein>
    <submittedName>
        <fullName evidence="1">Uncharacterized protein</fullName>
    </submittedName>
</protein>
<name>G9MSC8_HYPVG</name>
<dbReference type="HOGENOM" id="CLU_038178_1_0_1"/>
<keyword evidence="2" id="KW-1185">Reference proteome</keyword>
<organism evidence="1 2">
    <name type="scientific">Hypocrea virens (strain Gv29-8 / FGSC 10586)</name>
    <name type="common">Gliocladium virens</name>
    <name type="synonym">Trichoderma virens</name>
    <dbReference type="NCBI Taxonomy" id="413071"/>
    <lineage>
        <taxon>Eukaryota</taxon>
        <taxon>Fungi</taxon>
        <taxon>Dikarya</taxon>
        <taxon>Ascomycota</taxon>
        <taxon>Pezizomycotina</taxon>
        <taxon>Sordariomycetes</taxon>
        <taxon>Hypocreomycetidae</taxon>
        <taxon>Hypocreales</taxon>
        <taxon>Hypocreaceae</taxon>
        <taxon>Trichoderma</taxon>
    </lineage>
</organism>
<comment type="caution">
    <text evidence="1">The sequence shown here is derived from an EMBL/GenBank/DDBJ whole genome shotgun (WGS) entry which is preliminary data.</text>
</comment>